<dbReference type="Proteomes" id="UP001211907">
    <property type="component" value="Unassembled WGS sequence"/>
</dbReference>
<organism evidence="1 2">
    <name type="scientific">Physocladia obscura</name>
    <dbReference type="NCBI Taxonomy" id="109957"/>
    <lineage>
        <taxon>Eukaryota</taxon>
        <taxon>Fungi</taxon>
        <taxon>Fungi incertae sedis</taxon>
        <taxon>Chytridiomycota</taxon>
        <taxon>Chytridiomycota incertae sedis</taxon>
        <taxon>Chytridiomycetes</taxon>
        <taxon>Chytridiales</taxon>
        <taxon>Chytriomycetaceae</taxon>
        <taxon>Physocladia</taxon>
    </lineage>
</organism>
<accession>A0AAD5T0S0</accession>
<evidence type="ECO:0000313" key="2">
    <source>
        <dbReference type="Proteomes" id="UP001211907"/>
    </source>
</evidence>
<keyword evidence="2" id="KW-1185">Reference proteome</keyword>
<dbReference type="AlphaFoldDB" id="A0AAD5T0S0"/>
<evidence type="ECO:0000313" key="1">
    <source>
        <dbReference type="EMBL" id="KAJ3121989.1"/>
    </source>
</evidence>
<sequence length="122" mass="14209">MKIFEILWWYMAQNILEYEFYRRARRTLRHPMRFAIDAAEMLATGMLAGDHEEDMCDTTTTKAVEALGNAKIMYGEDAATRELEVGHLRIGEYGKVKGMVKDKKYGSYRSPQNPEWDDFMGE</sequence>
<dbReference type="EMBL" id="JADGJH010000842">
    <property type="protein sequence ID" value="KAJ3121989.1"/>
    <property type="molecule type" value="Genomic_DNA"/>
</dbReference>
<comment type="caution">
    <text evidence="1">The sequence shown here is derived from an EMBL/GenBank/DDBJ whole genome shotgun (WGS) entry which is preliminary data.</text>
</comment>
<name>A0AAD5T0S0_9FUNG</name>
<protein>
    <submittedName>
        <fullName evidence="1">Uncharacterized protein</fullName>
    </submittedName>
</protein>
<gene>
    <name evidence="1" type="ORF">HK100_012169</name>
</gene>
<proteinExistence type="predicted"/>
<reference evidence="1" key="1">
    <citation type="submission" date="2020-05" db="EMBL/GenBank/DDBJ databases">
        <title>Phylogenomic resolution of chytrid fungi.</title>
        <authorList>
            <person name="Stajich J.E."/>
            <person name="Amses K."/>
            <person name="Simmons R."/>
            <person name="Seto K."/>
            <person name="Myers J."/>
            <person name="Bonds A."/>
            <person name="Quandt C.A."/>
            <person name="Barry K."/>
            <person name="Liu P."/>
            <person name="Grigoriev I."/>
            <person name="Longcore J.E."/>
            <person name="James T.Y."/>
        </authorList>
    </citation>
    <scope>NUCLEOTIDE SEQUENCE</scope>
    <source>
        <strain evidence="1">JEL0513</strain>
    </source>
</reference>